<evidence type="ECO:0000259" key="5">
    <source>
        <dbReference type="Pfam" id="PF04471"/>
    </source>
</evidence>
<evidence type="ECO:0000313" key="6">
    <source>
        <dbReference type="EMBL" id="MBP2452488.1"/>
    </source>
</evidence>
<dbReference type="GO" id="GO:0008168">
    <property type="term" value="F:methyltransferase activity"/>
    <property type="evidence" value="ECO:0007669"/>
    <property type="project" value="UniProtKB-KW"/>
</dbReference>
<name>A0ABS4ZSI9_9MYCO</name>
<proteinExistence type="inferred from homology"/>
<dbReference type="PRINTS" id="PR00508">
    <property type="entry name" value="S21N4MTFRASE"/>
</dbReference>
<evidence type="ECO:0000259" key="4">
    <source>
        <dbReference type="Pfam" id="PF01555"/>
    </source>
</evidence>
<keyword evidence="7" id="KW-1185">Reference proteome</keyword>
<dbReference type="PANTHER" id="PTHR13370:SF24">
    <property type="entry name" value="TYPE III RESTRICTION-MODIFICATION ENZYME STYLTI MOD SUBUNIT"/>
    <property type="match status" value="1"/>
</dbReference>
<feature type="domain" description="Restriction endonuclease type IV Mrr" evidence="5">
    <location>
        <begin position="438"/>
        <end position="527"/>
    </location>
</feature>
<dbReference type="InterPro" id="IPR007560">
    <property type="entry name" value="Restrct_endonuc_IV_Mrr"/>
</dbReference>
<protein>
    <submittedName>
        <fullName evidence="6">DNA modification methylase</fullName>
    </submittedName>
</protein>
<dbReference type="Pfam" id="PF04471">
    <property type="entry name" value="Mrr_cat"/>
    <property type="match status" value="1"/>
</dbReference>
<sequence length="582" mass="65316">MSKNRLFYGDNLKVLKERVATDSVDLIYLDPPFNSEAVYNVTFADAGDASAQIHAFDDTWKWSVETGQQYDYLVSSGLPEKPAETLRAIRALVHETPLTAYMTNMAPRLVELHRVLKGTGSLYLHCDPTASHYLKVMLDAIFGPRCFRSEIIWRRTGAHGKARRFTPVHDVILFYTKSDGDRYTWNRPTLPYMKGHVADYFVQDGDAWRTDYYGNVLTGSGTRNGESGMPWKGFNPTAKGRHWAVPGKLVEDSGEDFTGMTQHQKMDRLYELGYITIAEGETWPIYQHTIKPSDGVTAPDIWAYQPYTVGTVFDLEGENYTSKNGIDADVRWLSPKDRERLGYPTQKPVGLLERILKASSNEGDLVMDPFCGCGTTMDAAIRLKRRWIGIDITYIAVDLIRNRLRTTHGPLIDETYEVLGLPEDLAAAHDLFERDALEFERWAVSLVRGTPNTKQVGDRGRDGIIRYYRGKKEKAGRLVVSVKGGKQLNPQMVRDLAGVIASDDTIDGGVLITRYTPTRGMVQAAADAGSYTDVAGNAYARVQLFTVEELLEGVKPSTPPIIRPYTEARPVEEVVEQLDFGF</sequence>
<feature type="domain" description="DNA methylase N-4/N-6" evidence="4">
    <location>
        <begin position="24"/>
        <end position="397"/>
    </location>
</feature>
<dbReference type="InterPro" id="IPR002941">
    <property type="entry name" value="DNA_methylase_N4/N6"/>
</dbReference>
<dbReference type="GO" id="GO:0032259">
    <property type="term" value="P:methylation"/>
    <property type="evidence" value="ECO:0007669"/>
    <property type="project" value="UniProtKB-KW"/>
</dbReference>
<organism evidence="6 7">
    <name type="scientific">Mycolicibacterium lutetiense</name>
    <dbReference type="NCBI Taxonomy" id="1641992"/>
    <lineage>
        <taxon>Bacteria</taxon>
        <taxon>Bacillati</taxon>
        <taxon>Actinomycetota</taxon>
        <taxon>Actinomycetes</taxon>
        <taxon>Mycobacteriales</taxon>
        <taxon>Mycobacteriaceae</taxon>
        <taxon>Mycolicibacterium</taxon>
    </lineage>
</organism>
<dbReference type="Pfam" id="PF01555">
    <property type="entry name" value="N6_N4_Mtase"/>
    <property type="match status" value="1"/>
</dbReference>
<dbReference type="SUPFAM" id="SSF53335">
    <property type="entry name" value="S-adenosyl-L-methionine-dependent methyltransferases"/>
    <property type="match status" value="1"/>
</dbReference>
<evidence type="ECO:0000256" key="2">
    <source>
        <dbReference type="ARBA" id="ARBA00022603"/>
    </source>
</evidence>
<gene>
    <name evidence="6" type="ORF">JOF57_002401</name>
</gene>
<dbReference type="PANTHER" id="PTHR13370">
    <property type="entry name" value="RNA METHYLASE-RELATED"/>
    <property type="match status" value="1"/>
</dbReference>
<dbReference type="RefSeq" id="WP_209916643.1">
    <property type="nucleotide sequence ID" value="NZ_JAGIOP010000002.1"/>
</dbReference>
<evidence type="ECO:0000256" key="3">
    <source>
        <dbReference type="ARBA" id="ARBA00022679"/>
    </source>
</evidence>
<accession>A0ABS4ZSI9</accession>
<comment type="similarity">
    <text evidence="1">Belongs to the N(4)/N(6)-methyltransferase family.</text>
</comment>
<evidence type="ECO:0000256" key="1">
    <source>
        <dbReference type="ARBA" id="ARBA00006594"/>
    </source>
</evidence>
<keyword evidence="2 6" id="KW-0489">Methyltransferase</keyword>
<comment type="caution">
    <text evidence="6">The sequence shown here is derived from an EMBL/GenBank/DDBJ whole genome shotgun (WGS) entry which is preliminary data.</text>
</comment>
<keyword evidence="3" id="KW-0808">Transferase</keyword>
<dbReference type="InterPro" id="IPR001091">
    <property type="entry name" value="RM_Methyltransferase"/>
</dbReference>
<dbReference type="Proteomes" id="UP000694460">
    <property type="component" value="Unassembled WGS sequence"/>
</dbReference>
<dbReference type="InterPro" id="IPR002052">
    <property type="entry name" value="DNA_methylase_N6_adenine_CS"/>
</dbReference>
<dbReference type="PROSITE" id="PS00092">
    <property type="entry name" value="N6_MTASE"/>
    <property type="match status" value="1"/>
</dbReference>
<dbReference type="Gene3D" id="3.40.50.150">
    <property type="entry name" value="Vaccinia Virus protein VP39"/>
    <property type="match status" value="1"/>
</dbReference>
<reference evidence="6 7" key="1">
    <citation type="submission" date="2021-03" db="EMBL/GenBank/DDBJ databases">
        <title>Sequencing the genomes of 1000 actinobacteria strains.</title>
        <authorList>
            <person name="Klenk H.-P."/>
        </authorList>
    </citation>
    <scope>NUCLEOTIDE SEQUENCE [LARGE SCALE GENOMIC DNA]</scope>
    <source>
        <strain evidence="6 7">DSM 46713</strain>
    </source>
</reference>
<dbReference type="EMBL" id="JAGIOP010000002">
    <property type="protein sequence ID" value="MBP2452488.1"/>
    <property type="molecule type" value="Genomic_DNA"/>
</dbReference>
<dbReference type="InterPro" id="IPR029063">
    <property type="entry name" value="SAM-dependent_MTases_sf"/>
</dbReference>
<evidence type="ECO:0000313" key="7">
    <source>
        <dbReference type="Proteomes" id="UP000694460"/>
    </source>
</evidence>